<dbReference type="AlphaFoldDB" id="A0A0V1GST7"/>
<evidence type="ECO:0000313" key="2">
    <source>
        <dbReference type="Proteomes" id="UP000055024"/>
    </source>
</evidence>
<gene>
    <name evidence="1" type="ORF">T11_9310</name>
</gene>
<keyword evidence="2" id="KW-1185">Reference proteome</keyword>
<protein>
    <submittedName>
        <fullName evidence="1">Uncharacterized protein</fullName>
    </submittedName>
</protein>
<reference evidence="1 2" key="1">
    <citation type="submission" date="2015-01" db="EMBL/GenBank/DDBJ databases">
        <title>Evolution of Trichinella species and genotypes.</title>
        <authorList>
            <person name="Korhonen P.K."/>
            <person name="Edoardo P."/>
            <person name="Giuseppe L.R."/>
            <person name="Gasser R.B."/>
        </authorList>
    </citation>
    <scope>NUCLEOTIDE SEQUENCE [LARGE SCALE GENOMIC DNA]</scope>
    <source>
        <strain evidence="1">ISS1029</strain>
    </source>
</reference>
<dbReference type="OrthoDB" id="8052806at2759"/>
<sequence>MKVLSDSNTRTCEGNIGVNRLNSSVCGRPFSKSWISLRQTPELVVTNALRALDAQYAEAHRAQAKMCSRHALGWGWVEGVDGKPSPPERTWYLPHHAVYQDSQGKTECRVVFDGSAEWNGTSLNSCLEVTTRLGPPPHFVRPGAVCPQQLCTLFSAPVPFSPHQLPYHFV</sequence>
<evidence type="ECO:0000313" key="1">
    <source>
        <dbReference type="EMBL" id="KRZ01218.1"/>
    </source>
</evidence>
<dbReference type="Proteomes" id="UP000055024">
    <property type="component" value="Unassembled WGS sequence"/>
</dbReference>
<comment type="caution">
    <text evidence="1">The sequence shown here is derived from an EMBL/GenBank/DDBJ whole genome shotgun (WGS) entry which is preliminary data.</text>
</comment>
<name>A0A0V1GST7_9BILA</name>
<proteinExistence type="predicted"/>
<organism evidence="1 2">
    <name type="scientific">Trichinella zimbabwensis</name>
    <dbReference type="NCBI Taxonomy" id="268475"/>
    <lineage>
        <taxon>Eukaryota</taxon>
        <taxon>Metazoa</taxon>
        <taxon>Ecdysozoa</taxon>
        <taxon>Nematoda</taxon>
        <taxon>Enoplea</taxon>
        <taxon>Dorylaimia</taxon>
        <taxon>Trichinellida</taxon>
        <taxon>Trichinellidae</taxon>
        <taxon>Trichinella</taxon>
    </lineage>
</organism>
<accession>A0A0V1GST7</accession>
<dbReference type="EMBL" id="JYDP01000317">
    <property type="protein sequence ID" value="KRZ01218.1"/>
    <property type="molecule type" value="Genomic_DNA"/>
</dbReference>